<name>A0ABV0ZJM5_9TELE</name>
<protein>
    <submittedName>
        <fullName evidence="1">Uncharacterized protein</fullName>
    </submittedName>
</protein>
<evidence type="ECO:0000313" key="1">
    <source>
        <dbReference type="EMBL" id="MEQ2305568.1"/>
    </source>
</evidence>
<keyword evidence="2" id="KW-1185">Reference proteome</keyword>
<evidence type="ECO:0000313" key="2">
    <source>
        <dbReference type="Proteomes" id="UP001469553"/>
    </source>
</evidence>
<accession>A0ABV0ZJM5</accession>
<dbReference type="PANTHER" id="PTHR13408">
    <property type="entry name" value="DNA-DIRECTED RNA POLYMERASE III"/>
    <property type="match status" value="1"/>
</dbReference>
<dbReference type="EMBL" id="JAHRIP010064382">
    <property type="protein sequence ID" value="MEQ2305568.1"/>
    <property type="molecule type" value="Genomic_DNA"/>
</dbReference>
<sequence length="88" mass="9715">MDSFLVFSQFPEGLLGKLQIRKSGKVELRDIILDVSEGAAFSFLQQLVSVHLSGGRSGHMMVLGNVHHKLVLSPDFQSLLRQKAAQQP</sequence>
<dbReference type="PANTHER" id="PTHR13408:SF1">
    <property type="entry name" value="ZGC:171971"/>
    <property type="match status" value="1"/>
</dbReference>
<gene>
    <name evidence="1" type="ORF">AMECASPLE_039220</name>
</gene>
<dbReference type="InterPro" id="IPR007811">
    <property type="entry name" value="RPC4"/>
</dbReference>
<comment type="caution">
    <text evidence="1">The sequence shown here is derived from an EMBL/GenBank/DDBJ whole genome shotgun (WGS) entry which is preliminary data.</text>
</comment>
<organism evidence="1 2">
    <name type="scientific">Ameca splendens</name>
    <dbReference type="NCBI Taxonomy" id="208324"/>
    <lineage>
        <taxon>Eukaryota</taxon>
        <taxon>Metazoa</taxon>
        <taxon>Chordata</taxon>
        <taxon>Craniata</taxon>
        <taxon>Vertebrata</taxon>
        <taxon>Euteleostomi</taxon>
        <taxon>Actinopterygii</taxon>
        <taxon>Neopterygii</taxon>
        <taxon>Teleostei</taxon>
        <taxon>Neoteleostei</taxon>
        <taxon>Acanthomorphata</taxon>
        <taxon>Ovalentaria</taxon>
        <taxon>Atherinomorphae</taxon>
        <taxon>Cyprinodontiformes</taxon>
        <taxon>Goodeidae</taxon>
        <taxon>Ameca</taxon>
    </lineage>
</organism>
<proteinExistence type="predicted"/>
<dbReference type="Pfam" id="PF05132">
    <property type="entry name" value="RNA_pol_Rpc4"/>
    <property type="match status" value="1"/>
</dbReference>
<dbReference type="Proteomes" id="UP001469553">
    <property type="component" value="Unassembled WGS sequence"/>
</dbReference>
<reference evidence="1 2" key="1">
    <citation type="submission" date="2021-06" db="EMBL/GenBank/DDBJ databases">
        <authorList>
            <person name="Palmer J.M."/>
        </authorList>
    </citation>
    <scope>NUCLEOTIDE SEQUENCE [LARGE SCALE GENOMIC DNA]</scope>
    <source>
        <strain evidence="1 2">AS_MEX2019</strain>
        <tissue evidence="1">Muscle</tissue>
    </source>
</reference>